<evidence type="ECO:0000313" key="2">
    <source>
        <dbReference type="EMBL" id="SHJ10515.1"/>
    </source>
</evidence>
<evidence type="ECO:0000259" key="1">
    <source>
        <dbReference type="SMART" id="SM00481"/>
    </source>
</evidence>
<organism evidence="2 3">
    <name type="scientific">Clostridium amylolyticum</name>
    <dbReference type="NCBI Taxonomy" id="1121298"/>
    <lineage>
        <taxon>Bacteria</taxon>
        <taxon>Bacillati</taxon>
        <taxon>Bacillota</taxon>
        <taxon>Clostridia</taxon>
        <taxon>Eubacteriales</taxon>
        <taxon>Clostridiaceae</taxon>
        <taxon>Clostridium</taxon>
    </lineage>
</organism>
<protein>
    <submittedName>
        <fullName evidence="2">Putative hydrolase</fullName>
    </submittedName>
</protein>
<dbReference type="Gene3D" id="3.20.20.140">
    <property type="entry name" value="Metal-dependent hydrolases"/>
    <property type="match status" value="1"/>
</dbReference>
<dbReference type="Pfam" id="PF02811">
    <property type="entry name" value="PHP"/>
    <property type="match status" value="1"/>
</dbReference>
<keyword evidence="2" id="KW-0378">Hydrolase</keyword>
<name>A0A1M6GKR5_9CLOT</name>
<dbReference type="GO" id="GO:0042578">
    <property type="term" value="F:phosphoric ester hydrolase activity"/>
    <property type="evidence" value="ECO:0007669"/>
    <property type="project" value="TreeGrafter"/>
</dbReference>
<dbReference type="InterPro" id="IPR003141">
    <property type="entry name" value="Pol/His_phosphatase_N"/>
</dbReference>
<dbReference type="InterPro" id="IPR016195">
    <property type="entry name" value="Pol/histidinol_Pase-like"/>
</dbReference>
<dbReference type="EMBL" id="FQZO01000003">
    <property type="protein sequence ID" value="SHJ10515.1"/>
    <property type="molecule type" value="Genomic_DNA"/>
</dbReference>
<keyword evidence="3" id="KW-1185">Reference proteome</keyword>
<dbReference type="InterPro" id="IPR004013">
    <property type="entry name" value="PHP_dom"/>
</dbReference>
<dbReference type="GO" id="GO:0005829">
    <property type="term" value="C:cytosol"/>
    <property type="evidence" value="ECO:0007669"/>
    <property type="project" value="TreeGrafter"/>
</dbReference>
<dbReference type="SMART" id="SM00481">
    <property type="entry name" value="POLIIIAc"/>
    <property type="match status" value="1"/>
</dbReference>
<reference evidence="2 3" key="1">
    <citation type="submission" date="2016-11" db="EMBL/GenBank/DDBJ databases">
        <authorList>
            <person name="Jaros S."/>
            <person name="Januszkiewicz K."/>
            <person name="Wedrychowicz H."/>
        </authorList>
    </citation>
    <scope>NUCLEOTIDE SEQUENCE [LARGE SCALE GENOMIC DNA]</scope>
    <source>
        <strain evidence="2 3">DSM 21864</strain>
    </source>
</reference>
<dbReference type="Proteomes" id="UP000184080">
    <property type="component" value="Unassembled WGS sequence"/>
</dbReference>
<dbReference type="PANTHER" id="PTHR36928:SF1">
    <property type="entry name" value="PHOSPHATASE YCDX-RELATED"/>
    <property type="match status" value="1"/>
</dbReference>
<dbReference type="PANTHER" id="PTHR36928">
    <property type="entry name" value="PHOSPHATASE YCDX-RELATED"/>
    <property type="match status" value="1"/>
</dbReference>
<dbReference type="GO" id="GO:0008270">
    <property type="term" value="F:zinc ion binding"/>
    <property type="evidence" value="ECO:0007669"/>
    <property type="project" value="TreeGrafter"/>
</dbReference>
<evidence type="ECO:0000313" key="3">
    <source>
        <dbReference type="Proteomes" id="UP000184080"/>
    </source>
</evidence>
<dbReference type="OrthoDB" id="9808747at2"/>
<gene>
    <name evidence="2" type="ORF">SAMN05444401_2153</name>
</gene>
<dbReference type="STRING" id="1121298.SAMN05444401_2153"/>
<dbReference type="AlphaFoldDB" id="A0A1M6GKR5"/>
<dbReference type="RefSeq" id="WP_073006360.1">
    <property type="nucleotide sequence ID" value="NZ_FQZO01000003.1"/>
</dbReference>
<sequence length="233" mass="26401">MRPLVDLHCHTISSGHAFSTLKENIDEAKLKGLKVLGISDHAVSMPGTAHEFYFSNLGVINREINGVRILKGIEANIMDYEGNIDVSKDLCEKLDYVIASLHPPCIKPSSLEDNTRAVIKAIRNPYVKIIGHPDDSRYPLDYKKVVQAAKENNVLIELNNSSLKTQSFRQNAKENYITILNLCREQRVKIILSSDAHIYYEVGEFSYALSLLEEVNFPESLVANYYPEWSLFQ</sequence>
<dbReference type="SUPFAM" id="SSF89550">
    <property type="entry name" value="PHP domain-like"/>
    <property type="match status" value="1"/>
</dbReference>
<dbReference type="CDD" id="cd07437">
    <property type="entry name" value="PHP_HisPPase_Ycdx_like"/>
    <property type="match status" value="1"/>
</dbReference>
<accession>A0A1M6GKR5</accession>
<dbReference type="NCBIfam" id="NF006702">
    <property type="entry name" value="PRK09248.1"/>
    <property type="match status" value="1"/>
</dbReference>
<proteinExistence type="predicted"/>
<feature type="domain" description="Polymerase/histidinol phosphatase N-terminal" evidence="1">
    <location>
        <begin position="5"/>
        <end position="79"/>
    </location>
</feature>
<dbReference type="InterPro" id="IPR050243">
    <property type="entry name" value="PHP_phosphatase"/>
</dbReference>